<dbReference type="CDD" id="cd01949">
    <property type="entry name" value="GGDEF"/>
    <property type="match status" value="1"/>
</dbReference>
<keyword evidence="4" id="KW-0812">Transmembrane</keyword>
<dbReference type="InterPro" id="IPR050469">
    <property type="entry name" value="Diguanylate_Cyclase"/>
</dbReference>
<dbReference type="Pfam" id="PF13424">
    <property type="entry name" value="TPR_12"/>
    <property type="match status" value="1"/>
</dbReference>
<keyword evidence="4" id="KW-1133">Transmembrane helix</keyword>
<accession>A0A437LEB8</accession>
<dbReference type="GO" id="GO:1902201">
    <property type="term" value="P:negative regulation of bacterial-type flagellum-dependent cell motility"/>
    <property type="evidence" value="ECO:0007669"/>
    <property type="project" value="TreeGrafter"/>
</dbReference>
<feature type="transmembrane region" description="Helical" evidence="4">
    <location>
        <begin position="473"/>
        <end position="493"/>
    </location>
</feature>
<keyword evidence="7" id="KW-1185">Reference proteome</keyword>
<proteinExistence type="predicted"/>
<dbReference type="SUPFAM" id="SSF55073">
    <property type="entry name" value="Nucleotide cyclase"/>
    <property type="match status" value="1"/>
</dbReference>
<protein>
    <recommendedName>
        <fullName evidence="1">diguanylate cyclase</fullName>
        <ecNumber evidence="1">2.7.7.65</ecNumber>
    </recommendedName>
</protein>
<dbReference type="AlphaFoldDB" id="A0A437LEB8"/>
<dbReference type="InterPro" id="IPR043128">
    <property type="entry name" value="Rev_trsase/Diguanyl_cyclase"/>
</dbReference>
<dbReference type="FunFam" id="3.30.70.270:FF:000001">
    <property type="entry name" value="Diguanylate cyclase domain protein"/>
    <property type="match status" value="1"/>
</dbReference>
<dbReference type="OrthoDB" id="9813903at2"/>
<evidence type="ECO:0000259" key="5">
    <source>
        <dbReference type="PROSITE" id="PS50887"/>
    </source>
</evidence>
<keyword evidence="4" id="KW-0472">Membrane</keyword>
<comment type="catalytic activity">
    <reaction evidence="2">
        <text>2 GTP = 3',3'-c-di-GMP + 2 diphosphate</text>
        <dbReference type="Rhea" id="RHEA:24898"/>
        <dbReference type="ChEBI" id="CHEBI:33019"/>
        <dbReference type="ChEBI" id="CHEBI:37565"/>
        <dbReference type="ChEBI" id="CHEBI:58805"/>
        <dbReference type="EC" id="2.7.7.65"/>
    </reaction>
</comment>
<keyword evidence="3" id="KW-0802">TPR repeat</keyword>
<dbReference type="EMBL" id="SACM01000004">
    <property type="protein sequence ID" value="RVT83629.1"/>
    <property type="molecule type" value="Genomic_DNA"/>
</dbReference>
<feature type="repeat" description="TPR" evidence="3">
    <location>
        <begin position="274"/>
        <end position="307"/>
    </location>
</feature>
<dbReference type="SMART" id="SM00267">
    <property type="entry name" value="GGDEF"/>
    <property type="match status" value="1"/>
</dbReference>
<dbReference type="InterPro" id="IPR011990">
    <property type="entry name" value="TPR-like_helical_dom_sf"/>
</dbReference>
<dbReference type="PROSITE" id="PS50887">
    <property type="entry name" value="GGDEF"/>
    <property type="match status" value="1"/>
</dbReference>
<dbReference type="InterPro" id="IPR000160">
    <property type="entry name" value="GGDEF_dom"/>
</dbReference>
<dbReference type="SMART" id="SM00028">
    <property type="entry name" value="TPR"/>
    <property type="match status" value="4"/>
</dbReference>
<evidence type="ECO:0000313" key="6">
    <source>
        <dbReference type="EMBL" id="RVT83629.1"/>
    </source>
</evidence>
<name>A0A437LEB8_9BURK</name>
<dbReference type="GO" id="GO:0005886">
    <property type="term" value="C:plasma membrane"/>
    <property type="evidence" value="ECO:0007669"/>
    <property type="project" value="TreeGrafter"/>
</dbReference>
<dbReference type="PANTHER" id="PTHR45138">
    <property type="entry name" value="REGULATORY COMPONENTS OF SENSORY TRANSDUCTION SYSTEM"/>
    <property type="match status" value="1"/>
</dbReference>
<reference evidence="6 7" key="1">
    <citation type="submission" date="2019-01" db="EMBL/GenBank/DDBJ databases">
        <authorList>
            <person name="Chen W.-M."/>
        </authorList>
    </citation>
    <scope>NUCLEOTIDE SEQUENCE [LARGE SCALE GENOMIC DNA]</scope>
    <source>
        <strain evidence="6 7">CCP-18</strain>
    </source>
</reference>
<organism evidence="6 7">
    <name type="scientific">Inhella crocodyli</name>
    <dbReference type="NCBI Taxonomy" id="2499851"/>
    <lineage>
        <taxon>Bacteria</taxon>
        <taxon>Pseudomonadati</taxon>
        <taxon>Pseudomonadota</taxon>
        <taxon>Betaproteobacteria</taxon>
        <taxon>Burkholderiales</taxon>
        <taxon>Sphaerotilaceae</taxon>
        <taxon>Inhella</taxon>
    </lineage>
</organism>
<evidence type="ECO:0000256" key="2">
    <source>
        <dbReference type="ARBA" id="ARBA00034247"/>
    </source>
</evidence>
<dbReference type="GO" id="GO:0052621">
    <property type="term" value="F:diguanylate cyclase activity"/>
    <property type="evidence" value="ECO:0007669"/>
    <property type="project" value="UniProtKB-EC"/>
</dbReference>
<dbReference type="InterPro" id="IPR019734">
    <property type="entry name" value="TPR_rpt"/>
</dbReference>
<feature type="domain" description="GGDEF" evidence="5">
    <location>
        <begin position="542"/>
        <end position="680"/>
    </location>
</feature>
<dbReference type="NCBIfam" id="TIGR00254">
    <property type="entry name" value="GGDEF"/>
    <property type="match status" value="1"/>
</dbReference>
<dbReference type="GO" id="GO:0043709">
    <property type="term" value="P:cell adhesion involved in single-species biofilm formation"/>
    <property type="evidence" value="ECO:0007669"/>
    <property type="project" value="TreeGrafter"/>
</dbReference>
<gene>
    <name evidence="6" type="ORF">EOD73_13690</name>
</gene>
<sequence>MAWLACHRAPGPMPRELCPGTGMPPLPRGPARAILVALNLIAPSLRRRLGWLGVLVACLLGQPAGAAPSVDEQLEAIALMPAKAHPEALKSLAALRRTLPERDVQRLEVLWQLAAIHNYERNAEALLALEPEFGAWIHDPEPTRAALGRLAWQLALEGMHWGRRDLAKANAALAAVGLTPAEEERLPPVWRLRWFASRADLAEEVGKLDDAMELRLIALRAAEKTESPRRVAGAMNSLANVHRRKGDSEQARHWSDQALALALAKVPSNEALLSNIYLTQGTILTDQERYAEAAAAYEKVLALADRDQDLRTRALMLGNLADLGLRNKDYPRAFKLASEAHKLALETKDRGNEALAMHNMGVAQIAMGKVDEGRGRVLQAIQIERDDGNVTSVAEGLHELGEYLERAGDLAGAVKAYTEYRGLADTLERDDRRKAVVEAQQKYDDDRKNAEREALIKANELNGALAEARRLQLALWGLLLACGVAGVALLLNLSRRTRDANRELAKSNEVLAEQSERDPLTGLGNRHQLQRLLAEPRRAKGSVGSLFLVDVDHFKQINDTHGHAGGDQVLVELAERLRQAVRDGDAVLRWGGEEFLVLTDAQDGAAARALAQRVLASIASTPVTLADGSAVPVSVSMGFARFPLPEVEGVVSWEAALELVDQLMYRAKSHGRNQAWSLESAPNARADDLLALLAEAEAAVQRGAIELGQWRGPALVAGGTA</sequence>
<dbReference type="Gene3D" id="1.25.40.10">
    <property type="entry name" value="Tetratricopeptide repeat domain"/>
    <property type="match status" value="2"/>
</dbReference>
<dbReference type="SUPFAM" id="SSF48452">
    <property type="entry name" value="TPR-like"/>
    <property type="match status" value="1"/>
</dbReference>
<dbReference type="PANTHER" id="PTHR45138:SF9">
    <property type="entry name" value="DIGUANYLATE CYCLASE DGCM-RELATED"/>
    <property type="match status" value="1"/>
</dbReference>
<dbReference type="Pfam" id="PF00990">
    <property type="entry name" value="GGDEF"/>
    <property type="match status" value="1"/>
</dbReference>
<dbReference type="Proteomes" id="UP000288587">
    <property type="component" value="Unassembled WGS sequence"/>
</dbReference>
<dbReference type="PROSITE" id="PS50005">
    <property type="entry name" value="TPR"/>
    <property type="match status" value="1"/>
</dbReference>
<comment type="caution">
    <text evidence="6">The sequence shown here is derived from an EMBL/GenBank/DDBJ whole genome shotgun (WGS) entry which is preliminary data.</text>
</comment>
<evidence type="ECO:0000313" key="7">
    <source>
        <dbReference type="Proteomes" id="UP000288587"/>
    </source>
</evidence>
<evidence type="ECO:0000256" key="3">
    <source>
        <dbReference type="PROSITE-ProRule" id="PRU00339"/>
    </source>
</evidence>
<evidence type="ECO:0000256" key="4">
    <source>
        <dbReference type="SAM" id="Phobius"/>
    </source>
</evidence>
<dbReference type="Gene3D" id="3.30.70.270">
    <property type="match status" value="1"/>
</dbReference>
<dbReference type="EC" id="2.7.7.65" evidence="1"/>
<evidence type="ECO:0000256" key="1">
    <source>
        <dbReference type="ARBA" id="ARBA00012528"/>
    </source>
</evidence>
<dbReference type="InterPro" id="IPR029787">
    <property type="entry name" value="Nucleotide_cyclase"/>
</dbReference>